<evidence type="ECO:0000313" key="3">
    <source>
        <dbReference type="EnsemblMetazoa" id="Aqu2.1.34629_001"/>
    </source>
</evidence>
<feature type="transmembrane region" description="Helical" evidence="1">
    <location>
        <begin position="36"/>
        <end position="56"/>
    </location>
</feature>
<organism evidence="3">
    <name type="scientific">Amphimedon queenslandica</name>
    <name type="common">Sponge</name>
    <dbReference type="NCBI Taxonomy" id="400682"/>
    <lineage>
        <taxon>Eukaryota</taxon>
        <taxon>Metazoa</taxon>
        <taxon>Porifera</taxon>
        <taxon>Demospongiae</taxon>
        <taxon>Heteroscleromorpha</taxon>
        <taxon>Haplosclerida</taxon>
        <taxon>Niphatidae</taxon>
        <taxon>Amphimedon</taxon>
    </lineage>
</organism>
<dbReference type="InParanoid" id="A0A1X7V4A3"/>
<dbReference type="Pfam" id="PF06814">
    <property type="entry name" value="GOST_TM"/>
    <property type="match status" value="1"/>
</dbReference>
<keyword evidence="1" id="KW-1133">Transmembrane helix</keyword>
<name>A0A1X7V4A3_AMPQE</name>
<accession>A0A1X7V4A3</accession>
<keyword evidence="1" id="KW-0472">Membrane</keyword>
<evidence type="ECO:0000259" key="2">
    <source>
        <dbReference type="Pfam" id="PF06814"/>
    </source>
</evidence>
<evidence type="ECO:0000256" key="1">
    <source>
        <dbReference type="SAM" id="Phobius"/>
    </source>
</evidence>
<dbReference type="InterPro" id="IPR053937">
    <property type="entry name" value="GOST_TM"/>
</dbReference>
<reference evidence="3" key="1">
    <citation type="submission" date="2017-05" db="UniProtKB">
        <authorList>
            <consortium name="EnsemblMetazoa"/>
        </authorList>
    </citation>
    <scope>IDENTIFICATION</scope>
</reference>
<keyword evidence="1" id="KW-0812">Transmembrane</keyword>
<dbReference type="OrthoDB" id="19932at2759"/>
<sequence length="62" mass="6685">SGLIYVAEIVSAAKRALSRVLIIIVCEGFGTVKPRLGHLLTIGFVYFIVAFIDGVYTKSLKG</sequence>
<dbReference type="EnsemblMetazoa" id="Aqu2.1.34629_001">
    <property type="protein sequence ID" value="Aqu2.1.34629_001"/>
    <property type="gene ID" value="Aqu2.1.34629"/>
</dbReference>
<feature type="domain" description="GOST seven transmembrane" evidence="2">
    <location>
        <begin position="3"/>
        <end position="55"/>
    </location>
</feature>
<proteinExistence type="predicted"/>
<dbReference type="AlphaFoldDB" id="A0A1X7V4A3"/>
<protein>
    <recommendedName>
        <fullName evidence="2">GOST seven transmembrane domain-containing protein</fullName>
    </recommendedName>
</protein>